<dbReference type="PANTHER" id="PTHR42713">
    <property type="entry name" value="HISTIDINE KINASE-RELATED"/>
    <property type="match status" value="1"/>
</dbReference>
<evidence type="ECO:0000256" key="7">
    <source>
        <dbReference type="ARBA" id="ARBA00023125"/>
    </source>
</evidence>
<dbReference type="AlphaFoldDB" id="A0A1D3TZC5"/>
<keyword evidence="5" id="KW-0902">Two-component regulatory system</keyword>
<evidence type="ECO:0000313" key="14">
    <source>
        <dbReference type="Proteomes" id="UP000199315"/>
    </source>
</evidence>
<dbReference type="PROSITE" id="PS50110">
    <property type="entry name" value="RESPONSE_REGULATORY"/>
    <property type="match status" value="1"/>
</dbReference>
<dbReference type="SUPFAM" id="SSF52172">
    <property type="entry name" value="CheY-like"/>
    <property type="match status" value="1"/>
</dbReference>
<dbReference type="Gene3D" id="1.10.10.60">
    <property type="entry name" value="Homeodomain-like"/>
    <property type="match status" value="2"/>
</dbReference>
<feature type="domain" description="Response regulatory" evidence="12">
    <location>
        <begin position="5"/>
        <end position="122"/>
    </location>
</feature>
<evidence type="ECO:0000256" key="6">
    <source>
        <dbReference type="ARBA" id="ARBA00023015"/>
    </source>
</evidence>
<dbReference type="InterPro" id="IPR009057">
    <property type="entry name" value="Homeodomain-like_sf"/>
</dbReference>
<dbReference type="SUPFAM" id="SSF46689">
    <property type="entry name" value="Homeodomain-like"/>
    <property type="match status" value="2"/>
</dbReference>
<evidence type="ECO:0000256" key="1">
    <source>
        <dbReference type="ARBA" id="ARBA00004496"/>
    </source>
</evidence>
<dbReference type="PRINTS" id="PR00032">
    <property type="entry name" value="HTHARAC"/>
</dbReference>
<reference evidence="13 14" key="1">
    <citation type="submission" date="2016-09" db="EMBL/GenBank/DDBJ databases">
        <authorList>
            <person name="Capua I."/>
            <person name="De Benedictis P."/>
            <person name="Joannis T."/>
            <person name="Lombin L.H."/>
            <person name="Cattoli G."/>
        </authorList>
    </citation>
    <scope>NUCLEOTIDE SEQUENCE [LARGE SCALE GENOMIC DNA]</scope>
    <source>
        <strain evidence="13 14">GluBS11</strain>
    </source>
</reference>
<evidence type="ECO:0000256" key="4">
    <source>
        <dbReference type="ARBA" id="ARBA00022553"/>
    </source>
</evidence>
<evidence type="ECO:0000256" key="8">
    <source>
        <dbReference type="ARBA" id="ARBA00023163"/>
    </source>
</evidence>
<accession>A0A1D3TZC5</accession>
<dbReference type="InterPro" id="IPR051552">
    <property type="entry name" value="HptR"/>
</dbReference>
<comment type="function">
    <text evidence="9">May play the central regulatory role in sporulation. It may be an element of the effector pathway responsible for the activation of sporulation genes in response to nutritional stress. Spo0A may act in concert with spo0H (a sigma factor) to control the expression of some genes that are critical to the sporulation process.</text>
</comment>
<evidence type="ECO:0000259" key="11">
    <source>
        <dbReference type="PROSITE" id="PS01124"/>
    </source>
</evidence>
<dbReference type="GO" id="GO:0043565">
    <property type="term" value="F:sequence-specific DNA binding"/>
    <property type="evidence" value="ECO:0007669"/>
    <property type="project" value="InterPro"/>
</dbReference>
<gene>
    <name evidence="13" type="ORF">SAMN05421730_10712</name>
</gene>
<dbReference type="SMART" id="SM00448">
    <property type="entry name" value="REC"/>
    <property type="match status" value="1"/>
</dbReference>
<dbReference type="InterPro" id="IPR011006">
    <property type="entry name" value="CheY-like_superfamily"/>
</dbReference>
<evidence type="ECO:0000256" key="2">
    <source>
        <dbReference type="ARBA" id="ARBA00018672"/>
    </source>
</evidence>
<dbReference type="Pfam" id="PF12833">
    <property type="entry name" value="HTH_18"/>
    <property type="match status" value="1"/>
</dbReference>
<evidence type="ECO:0000313" key="13">
    <source>
        <dbReference type="EMBL" id="SCP99918.1"/>
    </source>
</evidence>
<dbReference type="STRING" id="1619234.SAMN05421730_10712"/>
<dbReference type="RefSeq" id="WP_242875694.1">
    <property type="nucleotide sequence ID" value="NZ_FMKA01000071.1"/>
</dbReference>
<feature type="domain" description="HTH araC/xylS-type" evidence="11">
    <location>
        <begin position="414"/>
        <end position="511"/>
    </location>
</feature>
<sequence length="514" mass="60175">MARKKVLIVEDELLARIGLHQLVNWELMNLELLEDAKDGQEALERVRENCPDIILLDLNIPKINGLQILEYINKNGLRCSTIVVSCNEEFEMVKDAMKLGAFDYLRKLNLSAEELTGILKNCLEKISDVKSDTGVRADTKKSNQEQKFRQEIQYETIISGSGNSLFHYADAYCTALCILNQKQSSEGNIYRTADYAKREFDISQLDYIQIVKGNQYCYFLFTKRFSDDWYHQLHSQIENHDSGKCYFGIYESDMQDSSQINEGISMAEQVVYFSYYDEEQQIYRVWQKLSCSEHSPKLMHSALTVLRNEVGQFHREESVRMIRRIIEIISVEKYSHINLLRRIFMDILGFYSMTAQTLNSSIEEVAVYGDNCHYQKVMMMNSLQMVEQWLIEFENVFYEHFWIRYKCSQSDILLQAIEYINTHLYEHLQLTEAANCIGISNSYLSTVFKKEIGQSFVDYVNQKKIEAGKEMLKKGKLVYEVSDILGFENCTYFSKVFKKYHGISPDSYRKEQCR</sequence>
<dbReference type="GO" id="GO:0000160">
    <property type="term" value="P:phosphorelay signal transduction system"/>
    <property type="evidence" value="ECO:0007669"/>
    <property type="project" value="UniProtKB-KW"/>
</dbReference>
<keyword evidence="7 13" id="KW-0238">DNA-binding</keyword>
<keyword evidence="8" id="KW-0804">Transcription</keyword>
<dbReference type="EMBL" id="FMKA01000071">
    <property type="protein sequence ID" value="SCP99918.1"/>
    <property type="molecule type" value="Genomic_DNA"/>
</dbReference>
<evidence type="ECO:0000259" key="12">
    <source>
        <dbReference type="PROSITE" id="PS50110"/>
    </source>
</evidence>
<dbReference type="InterPro" id="IPR001789">
    <property type="entry name" value="Sig_transdc_resp-reg_receiver"/>
</dbReference>
<keyword evidence="4 10" id="KW-0597">Phosphoprotein</keyword>
<dbReference type="CDD" id="cd17536">
    <property type="entry name" value="REC_YesN-like"/>
    <property type="match status" value="1"/>
</dbReference>
<dbReference type="GO" id="GO:0003700">
    <property type="term" value="F:DNA-binding transcription factor activity"/>
    <property type="evidence" value="ECO:0007669"/>
    <property type="project" value="InterPro"/>
</dbReference>
<name>A0A1D3TZC5_9FIRM</name>
<protein>
    <recommendedName>
        <fullName evidence="2">Stage 0 sporulation protein A homolog</fullName>
    </recommendedName>
</protein>
<dbReference type="Proteomes" id="UP000199315">
    <property type="component" value="Unassembled WGS sequence"/>
</dbReference>
<dbReference type="Gene3D" id="3.40.50.2300">
    <property type="match status" value="1"/>
</dbReference>
<dbReference type="InterPro" id="IPR020449">
    <property type="entry name" value="Tscrpt_reg_AraC-type_HTH"/>
</dbReference>
<dbReference type="PANTHER" id="PTHR42713:SF3">
    <property type="entry name" value="TRANSCRIPTIONAL REGULATORY PROTEIN HPTR"/>
    <property type="match status" value="1"/>
</dbReference>
<organism evidence="13 14">
    <name type="scientific">Anaerobium acetethylicum</name>
    <dbReference type="NCBI Taxonomy" id="1619234"/>
    <lineage>
        <taxon>Bacteria</taxon>
        <taxon>Bacillati</taxon>
        <taxon>Bacillota</taxon>
        <taxon>Clostridia</taxon>
        <taxon>Lachnospirales</taxon>
        <taxon>Lachnospiraceae</taxon>
        <taxon>Anaerobium</taxon>
    </lineage>
</organism>
<evidence type="ECO:0000256" key="5">
    <source>
        <dbReference type="ARBA" id="ARBA00023012"/>
    </source>
</evidence>
<dbReference type="GO" id="GO:0005737">
    <property type="term" value="C:cytoplasm"/>
    <property type="evidence" value="ECO:0007669"/>
    <property type="project" value="UniProtKB-SubCell"/>
</dbReference>
<keyword evidence="6" id="KW-0805">Transcription regulation</keyword>
<dbReference type="Pfam" id="PF00072">
    <property type="entry name" value="Response_reg"/>
    <property type="match status" value="1"/>
</dbReference>
<evidence type="ECO:0000256" key="10">
    <source>
        <dbReference type="PROSITE-ProRule" id="PRU00169"/>
    </source>
</evidence>
<evidence type="ECO:0000256" key="9">
    <source>
        <dbReference type="ARBA" id="ARBA00024867"/>
    </source>
</evidence>
<comment type="subcellular location">
    <subcellularLocation>
        <location evidence="1">Cytoplasm</location>
    </subcellularLocation>
</comment>
<dbReference type="SMART" id="SM00342">
    <property type="entry name" value="HTH_ARAC"/>
    <property type="match status" value="1"/>
</dbReference>
<dbReference type="PROSITE" id="PS00041">
    <property type="entry name" value="HTH_ARAC_FAMILY_1"/>
    <property type="match status" value="1"/>
</dbReference>
<proteinExistence type="predicted"/>
<evidence type="ECO:0000256" key="3">
    <source>
        <dbReference type="ARBA" id="ARBA00022490"/>
    </source>
</evidence>
<keyword evidence="14" id="KW-1185">Reference proteome</keyword>
<keyword evidence="3" id="KW-0963">Cytoplasm</keyword>
<dbReference type="PROSITE" id="PS01124">
    <property type="entry name" value="HTH_ARAC_FAMILY_2"/>
    <property type="match status" value="1"/>
</dbReference>
<dbReference type="InterPro" id="IPR018060">
    <property type="entry name" value="HTH_AraC"/>
</dbReference>
<dbReference type="InterPro" id="IPR018062">
    <property type="entry name" value="HTH_AraC-typ_CS"/>
</dbReference>
<feature type="modified residue" description="4-aspartylphosphate" evidence="10">
    <location>
        <position position="57"/>
    </location>
</feature>